<dbReference type="PANTHER" id="PTHR11895">
    <property type="entry name" value="TRANSAMIDASE"/>
    <property type="match status" value="1"/>
</dbReference>
<protein>
    <submittedName>
        <fullName evidence="3">Amidase</fullName>
        <ecNumber evidence="3">3.5.1.4</ecNumber>
    </submittedName>
</protein>
<dbReference type="AlphaFoldDB" id="A0A0W0YQF5"/>
<accession>A0A0W0YQF5</accession>
<proteinExistence type="inferred from homology"/>
<comment type="similarity">
    <text evidence="1">Belongs to the amidase family.</text>
</comment>
<dbReference type="InterPro" id="IPR020556">
    <property type="entry name" value="Amidase_CS"/>
</dbReference>
<comment type="caution">
    <text evidence="3">The sequence shown here is derived from an EMBL/GenBank/DDBJ whole genome shotgun (WGS) entry which is preliminary data.</text>
</comment>
<dbReference type="Pfam" id="PF01425">
    <property type="entry name" value="Amidase"/>
    <property type="match status" value="1"/>
</dbReference>
<name>A0A0W0YQF5_9GAMM</name>
<feature type="domain" description="Amidase" evidence="2">
    <location>
        <begin position="38"/>
        <end position="446"/>
    </location>
</feature>
<dbReference type="GO" id="GO:0004040">
    <property type="term" value="F:amidase activity"/>
    <property type="evidence" value="ECO:0007669"/>
    <property type="project" value="UniProtKB-EC"/>
</dbReference>
<dbReference type="SUPFAM" id="SSF75304">
    <property type="entry name" value="Amidase signature (AS) enzymes"/>
    <property type="match status" value="1"/>
</dbReference>
<reference evidence="3 4" key="1">
    <citation type="submission" date="2015-11" db="EMBL/GenBank/DDBJ databases">
        <title>Genomic analysis of 38 Legionella species identifies large and diverse effector repertoires.</title>
        <authorList>
            <person name="Burstein D."/>
            <person name="Amaro F."/>
            <person name="Zusman T."/>
            <person name="Lifshitz Z."/>
            <person name="Cohen O."/>
            <person name="Gilbert J.A."/>
            <person name="Pupko T."/>
            <person name="Shuman H.A."/>
            <person name="Segal G."/>
        </authorList>
    </citation>
    <scope>NUCLEOTIDE SEQUENCE [LARGE SCALE GENOMIC DNA]</scope>
    <source>
        <strain evidence="3 4">SC-63-C7</strain>
    </source>
</reference>
<keyword evidence="3" id="KW-0378">Hydrolase</keyword>
<dbReference type="InterPro" id="IPR023631">
    <property type="entry name" value="Amidase_dom"/>
</dbReference>
<dbReference type="PATRIC" id="fig|45074.5.peg.2622"/>
<dbReference type="InterPro" id="IPR000120">
    <property type="entry name" value="Amidase"/>
</dbReference>
<evidence type="ECO:0000256" key="1">
    <source>
        <dbReference type="ARBA" id="ARBA00009199"/>
    </source>
</evidence>
<dbReference type="PANTHER" id="PTHR11895:SF7">
    <property type="entry name" value="GLUTAMYL-TRNA(GLN) AMIDOTRANSFERASE SUBUNIT A, MITOCHONDRIAL"/>
    <property type="match status" value="1"/>
</dbReference>
<dbReference type="Proteomes" id="UP000054703">
    <property type="component" value="Unassembled WGS sequence"/>
</dbReference>
<dbReference type="InterPro" id="IPR036928">
    <property type="entry name" value="AS_sf"/>
</dbReference>
<organism evidence="3 4">
    <name type="scientific">Legionella santicrucis</name>
    <dbReference type="NCBI Taxonomy" id="45074"/>
    <lineage>
        <taxon>Bacteria</taxon>
        <taxon>Pseudomonadati</taxon>
        <taxon>Pseudomonadota</taxon>
        <taxon>Gammaproteobacteria</taxon>
        <taxon>Legionellales</taxon>
        <taxon>Legionellaceae</taxon>
        <taxon>Legionella</taxon>
    </lineage>
</organism>
<gene>
    <name evidence="3" type="ORF">Lsan_2448</name>
</gene>
<dbReference type="STRING" id="45074.Lsan_2448"/>
<keyword evidence="4" id="KW-1185">Reference proteome</keyword>
<dbReference type="EC" id="3.5.1.4" evidence="3"/>
<sequence>MFLSFKPLGNLMLVNEYIRCDVHALAQLIKKKKISAREVLDCALMRANEVNPLLNAIVLSCPDFAMKCLKNLRGDEPYYGVPLLVKDLGHHITGVRSTEGSRFFAMNSDIFTSDLVTKLISLGFIPFAKTNTPELGLSYVTESILHGPCRNPYDLNRTCGGSSGGSAAAVSTGIAPIATASDGGGSIRIPASCCGLIGFKPTNGLTPSGPLTNELWSGMAVNFVLTRSLRDSEALFHELITPRKLPMPSPKKVLNIIRLEGAFSPVPIASPYLIAIHQTEELLKKLGHRIQKRSLVLDFKTIGECALTLIAANTFTTIKIQEMQLKRKVTLDELEPITWDFYQKGQAISAFEYLIAKRKLYQLFRPLHQLLRETDVILTPALAQLPLLVGELKTEDEFADYLQKNLEFSPFTSLFNQADLPAMTMPVMFHNYLPISIQLGAAQENDLLLYSLAKQLQLMLPDFSQAINITANRS</sequence>
<dbReference type="EMBL" id="LNYU01000056">
    <property type="protein sequence ID" value="KTD59097.1"/>
    <property type="molecule type" value="Genomic_DNA"/>
</dbReference>
<evidence type="ECO:0000313" key="3">
    <source>
        <dbReference type="EMBL" id="KTD59097.1"/>
    </source>
</evidence>
<dbReference type="PROSITE" id="PS00571">
    <property type="entry name" value="AMIDASES"/>
    <property type="match status" value="1"/>
</dbReference>
<evidence type="ECO:0000259" key="2">
    <source>
        <dbReference type="Pfam" id="PF01425"/>
    </source>
</evidence>
<dbReference type="Gene3D" id="3.90.1300.10">
    <property type="entry name" value="Amidase signature (AS) domain"/>
    <property type="match status" value="1"/>
</dbReference>
<evidence type="ECO:0000313" key="4">
    <source>
        <dbReference type="Proteomes" id="UP000054703"/>
    </source>
</evidence>